<evidence type="ECO:0000313" key="3">
    <source>
        <dbReference type="Proteomes" id="UP000807716"/>
    </source>
</evidence>
<evidence type="ECO:0000313" key="2">
    <source>
        <dbReference type="EMBL" id="KAG0265696.1"/>
    </source>
</evidence>
<protein>
    <submittedName>
        <fullName evidence="2">Uncharacterized protein</fullName>
    </submittedName>
</protein>
<name>A0A9P6U9U3_9FUNG</name>
<dbReference type="AlphaFoldDB" id="A0A9P6U9U3"/>
<dbReference type="EMBL" id="JAAAJB010000111">
    <property type="protein sequence ID" value="KAG0265696.1"/>
    <property type="molecule type" value="Genomic_DNA"/>
</dbReference>
<feature type="region of interest" description="Disordered" evidence="1">
    <location>
        <begin position="26"/>
        <end position="92"/>
    </location>
</feature>
<gene>
    <name evidence="2" type="ORF">DFQ27_000483</name>
</gene>
<reference evidence="2" key="1">
    <citation type="journal article" date="2020" name="Fungal Divers.">
        <title>Resolving the Mortierellaceae phylogeny through synthesis of multi-gene phylogenetics and phylogenomics.</title>
        <authorList>
            <person name="Vandepol N."/>
            <person name="Liber J."/>
            <person name="Desiro A."/>
            <person name="Na H."/>
            <person name="Kennedy M."/>
            <person name="Barry K."/>
            <person name="Grigoriev I.V."/>
            <person name="Miller A.N."/>
            <person name="O'Donnell K."/>
            <person name="Stajich J.E."/>
            <person name="Bonito G."/>
        </authorList>
    </citation>
    <scope>NUCLEOTIDE SEQUENCE</scope>
    <source>
        <strain evidence="2">BC1065</strain>
    </source>
</reference>
<comment type="caution">
    <text evidence="2">The sequence shown here is derived from an EMBL/GenBank/DDBJ whole genome shotgun (WGS) entry which is preliminary data.</text>
</comment>
<feature type="non-terminal residue" evidence="2">
    <location>
        <position position="1"/>
    </location>
</feature>
<sequence>TRAPPYKNVGGCEVATLEQGCPAAEGMEAGGAAHDDDDDDLTGMEGGVPTAADLSPPRTKNVNHTSSSTAAARAVAAGAKVDVSDDVSPGGS</sequence>
<evidence type="ECO:0000256" key="1">
    <source>
        <dbReference type="SAM" id="MobiDB-lite"/>
    </source>
</evidence>
<dbReference type="Proteomes" id="UP000807716">
    <property type="component" value="Unassembled WGS sequence"/>
</dbReference>
<feature type="compositionally biased region" description="Polar residues" evidence="1">
    <location>
        <begin position="58"/>
        <end position="69"/>
    </location>
</feature>
<organism evidence="2 3">
    <name type="scientific">Actinomortierella ambigua</name>
    <dbReference type="NCBI Taxonomy" id="1343610"/>
    <lineage>
        <taxon>Eukaryota</taxon>
        <taxon>Fungi</taxon>
        <taxon>Fungi incertae sedis</taxon>
        <taxon>Mucoromycota</taxon>
        <taxon>Mortierellomycotina</taxon>
        <taxon>Mortierellomycetes</taxon>
        <taxon>Mortierellales</taxon>
        <taxon>Mortierellaceae</taxon>
        <taxon>Actinomortierella</taxon>
    </lineage>
</organism>
<accession>A0A9P6U9U3</accession>
<feature type="compositionally biased region" description="Low complexity" evidence="1">
    <location>
        <begin position="70"/>
        <end position="79"/>
    </location>
</feature>
<keyword evidence="3" id="KW-1185">Reference proteome</keyword>
<proteinExistence type="predicted"/>